<dbReference type="PANTHER" id="PTHR30055">
    <property type="entry name" value="HTH-TYPE TRANSCRIPTIONAL REGULATOR RUTR"/>
    <property type="match status" value="1"/>
</dbReference>
<sequence length="223" mass="24169">MAGKIVRADRASATREAILVTAERLYAEHGVHAISNRHISDAAGQGNNTAVGYHFGTKTDLVRAIVGKHFAPMERLRADLLARTTGSREIRDWVACMVRPSTIHLDQLGSPTWYARFIAQVSTDPALREIIVEESMNSDVMVRVVDGLNGCLPALPPEVRAERGDISRHLMIHLPAERERALAEGTPTPRATWQDAADGLIDAIAAMWLAPVTPASGGPAARD</sequence>
<dbReference type="EMBL" id="JACHMG010000001">
    <property type="protein sequence ID" value="MBB4683110.1"/>
    <property type="molecule type" value="Genomic_DNA"/>
</dbReference>
<dbReference type="SUPFAM" id="SSF46689">
    <property type="entry name" value="Homeodomain-like"/>
    <property type="match status" value="1"/>
</dbReference>
<feature type="domain" description="PsrA tetracyclin repressor-like C-terminal" evidence="5">
    <location>
        <begin position="108"/>
        <end position="207"/>
    </location>
</feature>
<dbReference type="Gene3D" id="1.10.357.10">
    <property type="entry name" value="Tetracycline Repressor, domain 2"/>
    <property type="match status" value="1"/>
</dbReference>
<dbReference type="InterPro" id="IPR041586">
    <property type="entry name" value="PsrA_TetR_C"/>
</dbReference>
<evidence type="ECO:0000259" key="4">
    <source>
        <dbReference type="Pfam" id="PF00440"/>
    </source>
</evidence>
<reference evidence="6 7" key="1">
    <citation type="submission" date="2020-08" db="EMBL/GenBank/DDBJ databases">
        <title>Sequencing the genomes of 1000 actinobacteria strains.</title>
        <authorList>
            <person name="Klenk H.-P."/>
        </authorList>
    </citation>
    <scope>NUCLEOTIDE SEQUENCE [LARGE SCALE GENOMIC DNA]</scope>
    <source>
        <strain evidence="6 7">DSM 45859</strain>
    </source>
</reference>
<dbReference type="AlphaFoldDB" id="A0A840IMD8"/>
<keyword evidence="7" id="KW-1185">Reference proteome</keyword>
<keyword evidence="2" id="KW-0238">DNA-binding</keyword>
<keyword evidence="1" id="KW-0805">Transcription regulation</keyword>
<comment type="caution">
    <text evidence="6">The sequence shown here is derived from an EMBL/GenBank/DDBJ whole genome shotgun (WGS) entry which is preliminary data.</text>
</comment>
<evidence type="ECO:0000259" key="5">
    <source>
        <dbReference type="Pfam" id="PF17939"/>
    </source>
</evidence>
<dbReference type="GO" id="GO:0000976">
    <property type="term" value="F:transcription cis-regulatory region binding"/>
    <property type="evidence" value="ECO:0007669"/>
    <property type="project" value="TreeGrafter"/>
</dbReference>
<dbReference type="InterPro" id="IPR001647">
    <property type="entry name" value="HTH_TetR"/>
</dbReference>
<feature type="domain" description="HTH tetR-type" evidence="4">
    <location>
        <begin position="18"/>
        <end position="65"/>
    </location>
</feature>
<proteinExistence type="predicted"/>
<keyword evidence="3" id="KW-0804">Transcription</keyword>
<dbReference type="RefSeq" id="WP_184777435.1">
    <property type="nucleotide sequence ID" value="NZ_JACHMG010000001.1"/>
</dbReference>
<evidence type="ECO:0000256" key="2">
    <source>
        <dbReference type="ARBA" id="ARBA00023125"/>
    </source>
</evidence>
<dbReference type="Proteomes" id="UP000581769">
    <property type="component" value="Unassembled WGS sequence"/>
</dbReference>
<evidence type="ECO:0000313" key="7">
    <source>
        <dbReference type="Proteomes" id="UP000581769"/>
    </source>
</evidence>
<dbReference type="Pfam" id="PF17939">
    <property type="entry name" value="TetR_C_30"/>
    <property type="match status" value="1"/>
</dbReference>
<dbReference type="Pfam" id="PF00440">
    <property type="entry name" value="TetR_N"/>
    <property type="match status" value="1"/>
</dbReference>
<evidence type="ECO:0000256" key="3">
    <source>
        <dbReference type="ARBA" id="ARBA00023163"/>
    </source>
</evidence>
<dbReference type="GO" id="GO:0003700">
    <property type="term" value="F:DNA-binding transcription factor activity"/>
    <property type="evidence" value="ECO:0007669"/>
    <property type="project" value="TreeGrafter"/>
</dbReference>
<evidence type="ECO:0000313" key="6">
    <source>
        <dbReference type="EMBL" id="MBB4683110.1"/>
    </source>
</evidence>
<dbReference type="PANTHER" id="PTHR30055:SF234">
    <property type="entry name" value="HTH-TYPE TRANSCRIPTIONAL REGULATOR BETI"/>
    <property type="match status" value="1"/>
</dbReference>
<dbReference type="InterPro" id="IPR009057">
    <property type="entry name" value="Homeodomain-like_sf"/>
</dbReference>
<protein>
    <submittedName>
        <fullName evidence="6">AcrR family transcriptional regulator</fullName>
    </submittedName>
</protein>
<gene>
    <name evidence="6" type="ORF">BJY18_000595</name>
</gene>
<evidence type="ECO:0000256" key="1">
    <source>
        <dbReference type="ARBA" id="ARBA00023015"/>
    </source>
</evidence>
<dbReference type="InterPro" id="IPR050109">
    <property type="entry name" value="HTH-type_TetR-like_transc_reg"/>
</dbReference>
<accession>A0A840IMD8</accession>
<organism evidence="6 7">
    <name type="scientific">Amycolatopsis jiangsuensis</name>
    <dbReference type="NCBI Taxonomy" id="1181879"/>
    <lineage>
        <taxon>Bacteria</taxon>
        <taxon>Bacillati</taxon>
        <taxon>Actinomycetota</taxon>
        <taxon>Actinomycetes</taxon>
        <taxon>Pseudonocardiales</taxon>
        <taxon>Pseudonocardiaceae</taxon>
        <taxon>Amycolatopsis</taxon>
    </lineage>
</organism>
<name>A0A840IMD8_9PSEU</name>